<keyword evidence="4 7" id="KW-1133">Transmembrane helix</keyword>
<evidence type="ECO:0000313" key="9">
    <source>
        <dbReference type="Proteomes" id="UP000635565"/>
    </source>
</evidence>
<organism evidence="8 9">
    <name type="scientific">Dictyobacter formicarum</name>
    <dbReference type="NCBI Taxonomy" id="2778368"/>
    <lineage>
        <taxon>Bacteria</taxon>
        <taxon>Bacillati</taxon>
        <taxon>Chloroflexota</taxon>
        <taxon>Ktedonobacteria</taxon>
        <taxon>Ktedonobacterales</taxon>
        <taxon>Dictyobacteraceae</taxon>
        <taxon>Dictyobacter</taxon>
    </lineage>
</organism>
<feature type="transmembrane region" description="Helical" evidence="7">
    <location>
        <begin position="174"/>
        <end position="201"/>
    </location>
</feature>
<proteinExistence type="predicted"/>
<dbReference type="RefSeq" id="WP_201360453.1">
    <property type="nucleotide sequence ID" value="NZ_BNJJ01000002.1"/>
</dbReference>
<evidence type="ECO:0000256" key="6">
    <source>
        <dbReference type="SAM" id="MobiDB-lite"/>
    </source>
</evidence>
<feature type="transmembrane region" description="Helical" evidence="7">
    <location>
        <begin position="311"/>
        <end position="330"/>
    </location>
</feature>
<keyword evidence="3 7" id="KW-0812">Transmembrane</keyword>
<feature type="transmembrane region" description="Helical" evidence="7">
    <location>
        <begin position="64"/>
        <end position="82"/>
    </location>
</feature>
<dbReference type="EMBL" id="BNJJ01000002">
    <property type="protein sequence ID" value="GHO82814.1"/>
    <property type="molecule type" value="Genomic_DNA"/>
</dbReference>
<sequence>MAAPGIPPASQQPITTKQQPQAAEQRTPISLGRESGGILVLLIFIAALILTTSTFLTLTNLDNLVRQVAVFAILSIGQLFVILTGGIDLSVGSVLGLSGGVTALLLVAKVPIPLAILAGLAVGLVAGLINGLLVARLKLPPFIATLGMLGVARGLVLLLTGAKTVAPLPDRFNAIANGFFLGLPSLFWILLLAALVSAFVLERTVFGRYVYAVGSNAESARLSGVPVNTVLIVVYCISGLLAGLAGVLMSSRLGAGIPTAGTGYELQAIAGAVIGGASLSGAKGRVSGAVIGALIMGMLANGGNLLAIDPFYLQIAIGLLIILAVYFDHLQGRAISFARRPA</sequence>
<reference evidence="8 9" key="1">
    <citation type="journal article" date="2021" name="Int. J. Syst. Evol. Microbiol.">
        <title>Reticulibacter mediterranei gen. nov., sp. nov., within the new family Reticulibacteraceae fam. nov., and Ktedonospora formicarum gen. nov., sp. nov., Ktedonobacter robiniae sp. nov., Dictyobacter formicarum sp. nov. and Dictyobacter arantiisoli sp. nov., belonging to the class Ktedonobacteria.</title>
        <authorList>
            <person name="Yabe S."/>
            <person name="Zheng Y."/>
            <person name="Wang C.M."/>
            <person name="Sakai Y."/>
            <person name="Abe K."/>
            <person name="Yokota A."/>
            <person name="Donadio S."/>
            <person name="Cavaletti L."/>
            <person name="Monciardini P."/>
        </authorList>
    </citation>
    <scope>NUCLEOTIDE SEQUENCE [LARGE SCALE GENOMIC DNA]</scope>
    <source>
        <strain evidence="8 9">SOSP1-9</strain>
    </source>
</reference>
<dbReference type="Proteomes" id="UP000635565">
    <property type="component" value="Unassembled WGS sequence"/>
</dbReference>
<dbReference type="PANTHER" id="PTHR32196">
    <property type="entry name" value="ABC TRANSPORTER PERMEASE PROTEIN YPHD-RELATED-RELATED"/>
    <property type="match status" value="1"/>
</dbReference>
<feature type="transmembrane region" description="Helical" evidence="7">
    <location>
        <begin position="261"/>
        <end position="279"/>
    </location>
</feature>
<feature type="transmembrane region" description="Helical" evidence="7">
    <location>
        <begin position="222"/>
        <end position="249"/>
    </location>
</feature>
<feature type="transmembrane region" description="Helical" evidence="7">
    <location>
        <begin position="142"/>
        <end position="162"/>
    </location>
</feature>
<feature type="transmembrane region" description="Helical" evidence="7">
    <location>
        <begin position="114"/>
        <end position="135"/>
    </location>
</feature>
<evidence type="ECO:0000256" key="3">
    <source>
        <dbReference type="ARBA" id="ARBA00022692"/>
    </source>
</evidence>
<feature type="transmembrane region" description="Helical" evidence="7">
    <location>
        <begin position="36"/>
        <end position="58"/>
    </location>
</feature>
<comment type="caution">
    <text evidence="8">The sequence shown here is derived from an EMBL/GenBank/DDBJ whole genome shotgun (WGS) entry which is preliminary data.</text>
</comment>
<protein>
    <submittedName>
        <fullName evidence="8">Ribose ABC transporter permease</fullName>
    </submittedName>
</protein>
<feature type="compositionally biased region" description="Polar residues" evidence="6">
    <location>
        <begin position="9"/>
        <end position="26"/>
    </location>
</feature>
<evidence type="ECO:0000256" key="2">
    <source>
        <dbReference type="ARBA" id="ARBA00022475"/>
    </source>
</evidence>
<name>A0ABQ3V9Z4_9CHLR</name>
<evidence type="ECO:0000313" key="8">
    <source>
        <dbReference type="EMBL" id="GHO82814.1"/>
    </source>
</evidence>
<dbReference type="CDD" id="cd06579">
    <property type="entry name" value="TM_PBP1_transp_AraH_like"/>
    <property type="match status" value="1"/>
</dbReference>
<keyword evidence="5 7" id="KW-0472">Membrane</keyword>
<comment type="subcellular location">
    <subcellularLocation>
        <location evidence="1">Cell membrane</location>
        <topology evidence="1">Multi-pass membrane protein</topology>
    </subcellularLocation>
</comment>
<evidence type="ECO:0000256" key="1">
    <source>
        <dbReference type="ARBA" id="ARBA00004651"/>
    </source>
</evidence>
<dbReference type="InterPro" id="IPR001851">
    <property type="entry name" value="ABC_transp_permease"/>
</dbReference>
<evidence type="ECO:0000256" key="7">
    <source>
        <dbReference type="SAM" id="Phobius"/>
    </source>
</evidence>
<feature type="region of interest" description="Disordered" evidence="6">
    <location>
        <begin position="1"/>
        <end position="26"/>
    </location>
</feature>
<gene>
    <name evidence="8" type="ORF">KSZ_08200</name>
</gene>
<dbReference type="Pfam" id="PF02653">
    <property type="entry name" value="BPD_transp_2"/>
    <property type="match status" value="1"/>
</dbReference>
<keyword evidence="9" id="KW-1185">Reference proteome</keyword>
<feature type="transmembrane region" description="Helical" evidence="7">
    <location>
        <begin position="286"/>
        <end position="305"/>
    </location>
</feature>
<evidence type="ECO:0000256" key="4">
    <source>
        <dbReference type="ARBA" id="ARBA00022989"/>
    </source>
</evidence>
<evidence type="ECO:0000256" key="5">
    <source>
        <dbReference type="ARBA" id="ARBA00023136"/>
    </source>
</evidence>
<keyword evidence="2" id="KW-1003">Cell membrane</keyword>
<accession>A0ABQ3V9Z4</accession>